<comment type="caution">
    <text evidence="5">The sequence shown here is derived from an EMBL/GenBank/DDBJ whole genome shotgun (WGS) entry which is preliminary data.</text>
</comment>
<dbReference type="Pfam" id="PF03480">
    <property type="entry name" value="DctP"/>
    <property type="match status" value="1"/>
</dbReference>
<proteinExistence type="inferred from homology"/>
<feature type="chain" id="PRO_5038038730" evidence="4">
    <location>
        <begin position="26"/>
        <end position="327"/>
    </location>
</feature>
<dbReference type="RefSeq" id="WP_206938192.1">
    <property type="nucleotide sequence ID" value="NZ_JAFLNF010000001.1"/>
</dbReference>
<name>A0A939EKU4_9HYPH</name>
<keyword evidence="2" id="KW-0813">Transport</keyword>
<keyword evidence="3 4" id="KW-0732">Signal</keyword>
<sequence length="327" mass="35817">MFKKFVVSAAIACAVLTPGAQFAQAKTLRMIESWPESNKMAYMPAVQFKQNLEAQKVGLDVEITGPEAIPAFEQITPVSAGVMDLIYTYPAYHSKALTVVTNAMEPDMDKIRSSGVFEVIDRYFQENHNLKLLANVAVGSAGYHCYLREAVSENGDWAGRKIRGVSTYVPVIEALGGVAVNTDMGEVYSALERGVVDGACAPQSVFLATKHFEVAKYRTEPTFGQLVSYIAMNLDSWNDLSDEEKKAVEAASIQTEKDTIRIGNENIGNDLKTLEEAGVQVTELPGESYDKVRKAYYDGVWKLAEDCCGVELAKDLRSKAIEAGLTK</sequence>
<dbReference type="PANTHER" id="PTHR33376">
    <property type="match status" value="1"/>
</dbReference>
<protein>
    <submittedName>
        <fullName evidence="5">TRAP transporter substrate-binding protein DctP</fullName>
    </submittedName>
</protein>
<dbReference type="Proteomes" id="UP000664779">
    <property type="component" value="Unassembled WGS sequence"/>
</dbReference>
<evidence type="ECO:0000313" key="5">
    <source>
        <dbReference type="EMBL" id="MBO0344262.1"/>
    </source>
</evidence>
<organism evidence="5 6">
    <name type="scientific">Roseibium limicola</name>
    <dbReference type="NCBI Taxonomy" id="2816037"/>
    <lineage>
        <taxon>Bacteria</taxon>
        <taxon>Pseudomonadati</taxon>
        <taxon>Pseudomonadota</taxon>
        <taxon>Alphaproteobacteria</taxon>
        <taxon>Hyphomicrobiales</taxon>
        <taxon>Stappiaceae</taxon>
        <taxon>Roseibium</taxon>
    </lineage>
</organism>
<dbReference type="Gene3D" id="3.40.190.170">
    <property type="entry name" value="Bacterial extracellular solute-binding protein, family 7"/>
    <property type="match status" value="1"/>
</dbReference>
<dbReference type="AlphaFoldDB" id="A0A939EKU4"/>
<keyword evidence="6" id="KW-1185">Reference proteome</keyword>
<reference evidence="5" key="1">
    <citation type="submission" date="2021-03" db="EMBL/GenBank/DDBJ databases">
        <title>Roseibium sp. CAU 1637 isolated from Incheon.</title>
        <authorList>
            <person name="Kim W."/>
        </authorList>
    </citation>
    <scope>NUCLEOTIDE SEQUENCE</scope>
    <source>
        <strain evidence="5">CAU 1637</strain>
    </source>
</reference>
<dbReference type="EMBL" id="JAFLNF010000001">
    <property type="protein sequence ID" value="MBO0344262.1"/>
    <property type="molecule type" value="Genomic_DNA"/>
</dbReference>
<feature type="signal peptide" evidence="4">
    <location>
        <begin position="1"/>
        <end position="25"/>
    </location>
</feature>
<gene>
    <name evidence="5" type="primary">dctP</name>
    <name evidence="5" type="ORF">J0X15_03420</name>
</gene>
<dbReference type="InterPro" id="IPR018389">
    <property type="entry name" value="DctP_fam"/>
</dbReference>
<evidence type="ECO:0000256" key="2">
    <source>
        <dbReference type="ARBA" id="ARBA00022448"/>
    </source>
</evidence>
<evidence type="ECO:0000256" key="1">
    <source>
        <dbReference type="ARBA" id="ARBA00009023"/>
    </source>
</evidence>
<dbReference type="InterPro" id="IPR038404">
    <property type="entry name" value="TRAP_DctP_sf"/>
</dbReference>
<evidence type="ECO:0000256" key="3">
    <source>
        <dbReference type="ARBA" id="ARBA00022729"/>
    </source>
</evidence>
<dbReference type="PANTHER" id="PTHR33376:SF7">
    <property type="entry name" value="C4-DICARBOXYLATE-BINDING PROTEIN DCTB"/>
    <property type="match status" value="1"/>
</dbReference>
<dbReference type="GO" id="GO:0055085">
    <property type="term" value="P:transmembrane transport"/>
    <property type="evidence" value="ECO:0007669"/>
    <property type="project" value="InterPro"/>
</dbReference>
<evidence type="ECO:0000256" key="4">
    <source>
        <dbReference type="SAM" id="SignalP"/>
    </source>
</evidence>
<dbReference type="NCBIfam" id="NF037995">
    <property type="entry name" value="TRAP_S1"/>
    <property type="match status" value="1"/>
</dbReference>
<accession>A0A939EKU4</accession>
<evidence type="ECO:0000313" key="6">
    <source>
        <dbReference type="Proteomes" id="UP000664779"/>
    </source>
</evidence>
<comment type="similarity">
    <text evidence="1">Belongs to the bacterial solute-binding protein 7 family.</text>
</comment>